<dbReference type="EMBL" id="JYDR01000019">
    <property type="protein sequence ID" value="KRY75222.1"/>
    <property type="molecule type" value="Genomic_DNA"/>
</dbReference>
<organism evidence="2 4">
    <name type="scientific">Trichinella pseudospiralis</name>
    <name type="common">Parasitic roundworm</name>
    <dbReference type="NCBI Taxonomy" id="6337"/>
    <lineage>
        <taxon>Eukaryota</taxon>
        <taxon>Metazoa</taxon>
        <taxon>Ecdysozoa</taxon>
        <taxon>Nematoda</taxon>
        <taxon>Enoplea</taxon>
        <taxon>Dorylaimia</taxon>
        <taxon>Trichinellida</taxon>
        <taxon>Trichinellidae</taxon>
        <taxon>Trichinella</taxon>
    </lineage>
</organism>
<dbReference type="Proteomes" id="UP000054826">
    <property type="component" value="Unassembled WGS sequence"/>
</dbReference>
<sequence length="68" mass="7995">MDRLSLLSVKVKSPEHQHMRYKTAILTTTLLPTCTVSQKCELYTKFYINNRENFCSLHQPQTTTFKET</sequence>
<evidence type="ECO:0000313" key="3">
    <source>
        <dbReference type="Proteomes" id="UP000054632"/>
    </source>
</evidence>
<gene>
    <name evidence="1" type="ORF">T4A_2555</name>
    <name evidence="2" type="ORF">T4C_9903</name>
</gene>
<dbReference type="Proteomes" id="UP000054632">
    <property type="component" value="Unassembled WGS sequence"/>
</dbReference>
<proteinExistence type="predicted"/>
<evidence type="ECO:0000313" key="4">
    <source>
        <dbReference type="Proteomes" id="UP000054826"/>
    </source>
</evidence>
<evidence type="ECO:0000313" key="2">
    <source>
        <dbReference type="EMBL" id="KRZ36037.1"/>
    </source>
</evidence>
<name>A0A0V1JN84_TRIPS</name>
<evidence type="ECO:0000313" key="1">
    <source>
        <dbReference type="EMBL" id="KRY75222.1"/>
    </source>
</evidence>
<reference evidence="3 4" key="1">
    <citation type="submission" date="2015-01" db="EMBL/GenBank/DDBJ databases">
        <title>Evolution of Trichinella species and genotypes.</title>
        <authorList>
            <person name="Korhonen P.K."/>
            <person name="Edoardo P."/>
            <person name="Giuseppe L.R."/>
            <person name="Gasser R.B."/>
        </authorList>
    </citation>
    <scope>NUCLEOTIDE SEQUENCE [LARGE SCALE GENOMIC DNA]</scope>
    <source>
        <strain evidence="1">ISS13</strain>
        <strain evidence="2">ISS176</strain>
    </source>
</reference>
<protein>
    <submittedName>
        <fullName evidence="2">Uncharacterized protein</fullName>
    </submittedName>
</protein>
<accession>A0A0V1JN84</accession>
<dbReference type="EMBL" id="JYDV01000080">
    <property type="protein sequence ID" value="KRZ36037.1"/>
    <property type="molecule type" value="Genomic_DNA"/>
</dbReference>
<comment type="caution">
    <text evidence="2">The sequence shown here is derived from an EMBL/GenBank/DDBJ whole genome shotgun (WGS) entry which is preliminary data.</text>
</comment>
<dbReference type="AlphaFoldDB" id="A0A0V1JN84"/>